<name>C6RFW6_9BACT</name>
<organism evidence="6 7">
    <name type="scientific">Campylobacter showae RM3277</name>
    <dbReference type="NCBI Taxonomy" id="553219"/>
    <lineage>
        <taxon>Bacteria</taxon>
        <taxon>Pseudomonadati</taxon>
        <taxon>Campylobacterota</taxon>
        <taxon>Epsilonproteobacteria</taxon>
        <taxon>Campylobacterales</taxon>
        <taxon>Campylobacteraceae</taxon>
        <taxon>Campylobacter</taxon>
    </lineage>
</organism>
<dbReference type="InterPro" id="IPR029039">
    <property type="entry name" value="Flavoprotein-like_sf"/>
</dbReference>
<comment type="cofactor">
    <cofactor evidence="1">
        <name>FAD</name>
        <dbReference type="ChEBI" id="CHEBI:57692"/>
    </cofactor>
</comment>
<dbReference type="Gene3D" id="3.40.50.360">
    <property type="match status" value="1"/>
</dbReference>
<comment type="caution">
    <text evidence="6">The sequence shown here is derived from an EMBL/GenBank/DDBJ whole genome shotgun (WGS) entry which is preliminary data.</text>
</comment>
<dbReference type="RefSeq" id="WP_002948341.1">
    <property type="nucleotide sequence ID" value="NZ_ACVQ01000018.1"/>
</dbReference>
<dbReference type="eggNOG" id="COG2249">
    <property type="taxonomic scope" value="Bacteria"/>
</dbReference>
<dbReference type="PANTHER" id="PTHR46305">
    <property type="match status" value="1"/>
</dbReference>
<evidence type="ECO:0000313" key="7">
    <source>
        <dbReference type="Proteomes" id="UP000003107"/>
    </source>
</evidence>
<dbReference type="GeneID" id="60989985"/>
<evidence type="ECO:0000256" key="4">
    <source>
        <dbReference type="ARBA" id="ARBA00037981"/>
    </source>
</evidence>
<dbReference type="InterPro" id="IPR052397">
    <property type="entry name" value="NADPH-QR_MdaB"/>
</dbReference>
<dbReference type="Pfam" id="PF02525">
    <property type="entry name" value="Flavodoxin_2"/>
    <property type="match status" value="1"/>
</dbReference>
<dbReference type="SUPFAM" id="SSF52218">
    <property type="entry name" value="Flavoproteins"/>
    <property type="match status" value="1"/>
</dbReference>
<dbReference type="STRING" id="553219.CAMSH0001_2229"/>
<protein>
    <submittedName>
        <fullName evidence="6">Flavodoxin-like protein</fullName>
    </submittedName>
</protein>
<proteinExistence type="inferred from homology"/>
<dbReference type="AlphaFoldDB" id="C6RFW6"/>
<dbReference type="PANTHER" id="PTHR46305:SF3">
    <property type="entry name" value="NADPH:QUINONE OXIDOREDUCTASE MDAB"/>
    <property type="match status" value="1"/>
</dbReference>
<feature type="domain" description="Flavodoxin-like fold" evidence="5">
    <location>
        <begin position="1"/>
        <end position="186"/>
    </location>
</feature>
<evidence type="ECO:0000256" key="3">
    <source>
        <dbReference type="ARBA" id="ARBA00022827"/>
    </source>
</evidence>
<evidence type="ECO:0000313" key="6">
    <source>
        <dbReference type="EMBL" id="EET79661.1"/>
    </source>
</evidence>
<accession>C6RFW6</accession>
<evidence type="ECO:0000256" key="1">
    <source>
        <dbReference type="ARBA" id="ARBA00001974"/>
    </source>
</evidence>
<dbReference type="EMBL" id="ACVQ01000018">
    <property type="protein sequence ID" value="EET79661.1"/>
    <property type="molecule type" value="Genomic_DNA"/>
</dbReference>
<evidence type="ECO:0000259" key="5">
    <source>
        <dbReference type="Pfam" id="PF02525"/>
    </source>
</evidence>
<sequence length="192" mass="21596">MKILLINGGAPFNGNGGKLSKTLHDLAKRTLESLGHETRETTIHEGYDLEGEVEKFLWMDAVIWQMPAWWMSEPWLVKKYVDEVFMGGIGKIVANDGRHSASPNDGYGTGGLIKGKSHMLSVTWNAPLQAFDRPGDFFEGVGVDGVYLHFHKANEFLGTKRLPTFICNDVVKNPDIERFTRDYEAHLRKVFG</sequence>
<dbReference type="OrthoDB" id="9798454at2"/>
<keyword evidence="3" id="KW-0274">FAD</keyword>
<gene>
    <name evidence="6" type="ORF">CAMSH0001_2229</name>
</gene>
<keyword evidence="7" id="KW-1185">Reference proteome</keyword>
<evidence type="ECO:0000256" key="2">
    <source>
        <dbReference type="ARBA" id="ARBA00022630"/>
    </source>
</evidence>
<comment type="similarity">
    <text evidence="4">Belongs to the oxidoreductase MdaB family.</text>
</comment>
<dbReference type="Proteomes" id="UP000003107">
    <property type="component" value="Unassembled WGS sequence"/>
</dbReference>
<keyword evidence="2" id="KW-0285">Flavoprotein</keyword>
<reference evidence="6 7" key="1">
    <citation type="submission" date="2009-07" db="EMBL/GenBank/DDBJ databases">
        <authorList>
            <person name="Madupu R."/>
            <person name="Sebastian Y."/>
            <person name="Durkin A.S."/>
            <person name="Torralba M."/>
            <person name="Methe B."/>
            <person name="Sutton G.G."/>
            <person name="Strausberg R.L."/>
            <person name="Nelson K.E."/>
        </authorList>
    </citation>
    <scope>NUCLEOTIDE SEQUENCE [LARGE SCALE GENOMIC DNA]</scope>
    <source>
        <strain evidence="6 7">RM3277</strain>
    </source>
</reference>
<dbReference type="InterPro" id="IPR003680">
    <property type="entry name" value="Flavodoxin_fold"/>
</dbReference>